<keyword evidence="2" id="KW-0812">Transmembrane</keyword>
<keyword evidence="4" id="KW-0472">Membrane</keyword>
<keyword evidence="6" id="KW-1185">Reference proteome</keyword>
<gene>
    <name evidence="5" type="ORF">RY831_16200</name>
</gene>
<reference evidence="5 6" key="1">
    <citation type="submission" date="2023-10" db="EMBL/GenBank/DDBJ databases">
        <title>Noviherbaspirillum sp. CPCC 100848 genome assembly.</title>
        <authorList>
            <person name="Li X.Y."/>
            <person name="Fang X.M."/>
        </authorList>
    </citation>
    <scope>NUCLEOTIDE SEQUENCE [LARGE SCALE GENOMIC DNA]</scope>
    <source>
        <strain evidence="5 6">CPCC 100848</strain>
    </source>
</reference>
<keyword evidence="3" id="KW-1133">Transmembrane helix</keyword>
<comment type="caution">
    <text evidence="5">The sequence shown here is derived from an EMBL/GenBank/DDBJ whole genome shotgun (WGS) entry which is preliminary data.</text>
</comment>
<dbReference type="Pfam" id="PF05128">
    <property type="entry name" value="DUF697"/>
    <property type="match status" value="1"/>
</dbReference>
<proteinExistence type="predicted"/>
<sequence>MKTTEPTDSIVDNATAVADAVSPGERHNEALHTIKNHTITAMGVGILPVPGLDLLALTGVQLNLLRKLGALYGYKLSDETGKKLLGALLSGYLPLAITAPVASVLKFIPGVGIAAGVLAQSTLAGATTYAVGKLFLQHFESGGNFLDFKPAEMGSKLRQQVEEGKQFIKKHAPGSKTESV</sequence>
<evidence type="ECO:0000313" key="5">
    <source>
        <dbReference type="EMBL" id="MEC4720706.1"/>
    </source>
</evidence>
<name>A0ABU6JAP1_9BURK</name>
<comment type="subcellular location">
    <subcellularLocation>
        <location evidence="1">Membrane</location>
        <topology evidence="1">Multi-pass membrane protein</topology>
    </subcellularLocation>
</comment>
<evidence type="ECO:0000256" key="2">
    <source>
        <dbReference type="ARBA" id="ARBA00022692"/>
    </source>
</evidence>
<accession>A0ABU6JAP1</accession>
<evidence type="ECO:0000256" key="4">
    <source>
        <dbReference type="ARBA" id="ARBA00023136"/>
    </source>
</evidence>
<dbReference type="Proteomes" id="UP001352263">
    <property type="component" value="Unassembled WGS sequence"/>
</dbReference>
<organism evidence="5 6">
    <name type="scientific">Noviherbaspirillum album</name>
    <dbReference type="NCBI Taxonomy" id="3080276"/>
    <lineage>
        <taxon>Bacteria</taxon>
        <taxon>Pseudomonadati</taxon>
        <taxon>Pseudomonadota</taxon>
        <taxon>Betaproteobacteria</taxon>
        <taxon>Burkholderiales</taxon>
        <taxon>Oxalobacteraceae</taxon>
        <taxon>Noviherbaspirillum</taxon>
    </lineage>
</organism>
<dbReference type="EMBL" id="JAWIIV010000013">
    <property type="protein sequence ID" value="MEC4720706.1"/>
    <property type="molecule type" value="Genomic_DNA"/>
</dbReference>
<evidence type="ECO:0000313" key="6">
    <source>
        <dbReference type="Proteomes" id="UP001352263"/>
    </source>
</evidence>
<dbReference type="InterPro" id="IPR021147">
    <property type="entry name" value="DUF697"/>
</dbReference>
<evidence type="ECO:0000256" key="3">
    <source>
        <dbReference type="ARBA" id="ARBA00022989"/>
    </source>
</evidence>
<dbReference type="RefSeq" id="WP_326507422.1">
    <property type="nucleotide sequence ID" value="NZ_JAWIIV010000013.1"/>
</dbReference>
<evidence type="ECO:0000256" key="1">
    <source>
        <dbReference type="ARBA" id="ARBA00004141"/>
    </source>
</evidence>
<protein>
    <submittedName>
        <fullName evidence="5">DUF697 domain-containing protein</fullName>
    </submittedName>
</protein>